<accession>A0A2N3V852</accession>
<feature type="chain" id="PRO_5014995190" evidence="1">
    <location>
        <begin position="24"/>
        <end position="103"/>
    </location>
</feature>
<comment type="caution">
    <text evidence="2">The sequence shown here is derived from an EMBL/GenBank/DDBJ whole genome shotgun (WGS) entry which is preliminary data.</text>
</comment>
<gene>
    <name evidence="2" type="ORF">ATK86_2146</name>
</gene>
<organism evidence="2 3">
    <name type="scientific">Nocardia fluminea</name>
    <dbReference type="NCBI Taxonomy" id="134984"/>
    <lineage>
        <taxon>Bacteria</taxon>
        <taxon>Bacillati</taxon>
        <taxon>Actinomycetota</taxon>
        <taxon>Actinomycetes</taxon>
        <taxon>Mycobacteriales</taxon>
        <taxon>Nocardiaceae</taxon>
        <taxon>Nocardia</taxon>
    </lineage>
</organism>
<dbReference type="RefSeq" id="WP_101464375.1">
    <property type="nucleotide sequence ID" value="NZ_PJMW01000002.1"/>
</dbReference>
<sequence length="103" mass="10527">MSRILFAGLLASCTLACTPVALSTSNMPSCPADIPSATTANPAGFTIHAPQPPGWSTRPVEGGGLVLHRFETIEGADPPFGMAMVTVTIFNPAKTADAASNTL</sequence>
<feature type="signal peptide" evidence="1">
    <location>
        <begin position="1"/>
        <end position="23"/>
    </location>
</feature>
<evidence type="ECO:0000313" key="2">
    <source>
        <dbReference type="EMBL" id="PKV77793.1"/>
    </source>
</evidence>
<dbReference type="Proteomes" id="UP000233766">
    <property type="component" value="Unassembled WGS sequence"/>
</dbReference>
<proteinExistence type="predicted"/>
<name>A0A2N3V852_9NOCA</name>
<evidence type="ECO:0000256" key="1">
    <source>
        <dbReference type="SAM" id="SignalP"/>
    </source>
</evidence>
<keyword evidence="3" id="KW-1185">Reference proteome</keyword>
<keyword evidence="1" id="KW-0732">Signal</keyword>
<dbReference type="EMBL" id="PJMW01000002">
    <property type="protein sequence ID" value="PKV77793.1"/>
    <property type="molecule type" value="Genomic_DNA"/>
</dbReference>
<dbReference type="OrthoDB" id="4559979at2"/>
<reference evidence="2 3" key="1">
    <citation type="submission" date="2017-12" db="EMBL/GenBank/DDBJ databases">
        <title>Sequencing the genomes of 1000 Actinobacteria strains.</title>
        <authorList>
            <person name="Klenk H.-P."/>
        </authorList>
    </citation>
    <scope>NUCLEOTIDE SEQUENCE [LARGE SCALE GENOMIC DNA]</scope>
    <source>
        <strain evidence="2 3">DSM 44489</strain>
    </source>
</reference>
<protein>
    <submittedName>
        <fullName evidence="2">Uncharacterized protein</fullName>
    </submittedName>
</protein>
<evidence type="ECO:0000313" key="3">
    <source>
        <dbReference type="Proteomes" id="UP000233766"/>
    </source>
</evidence>
<dbReference type="AlphaFoldDB" id="A0A2N3V852"/>